<dbReference type="Gene3D" id="1.10.510.10">
    <property type="entry name" value="Transferase(Phosphotransferase) domain 1"/>
    <property type="match status" value="2"/>
</dbReference>
<dbReference type="InterPro" id="IPR050339">
    <property type="entry name" value="CC_SR_Kinase"/>
</dbReference>
<dbReference type="InterPro" id="IPR045864">
    <property type="entry name" value="aa-tRNA-synth_II/BPL/LPL"/>
</dbReference>
<dbReference type="GO" id="GO:0005737">
    <property type="term" value="C:cytoplasm"/>
    <property type="evidence" value="ECO:0007669"/>
    <property type="project" value="TreeGrafter"/>
</dbReference>
<evidence type="ECO:0000256" key="4">
    <source>
        <dbReference type="ARBA" id="ARBA00022741"/>
    </source>
</evidence>
<dbReference type="CDD" id="cd14046">
    <property type="entry name" value="STKc_EIF2AK4_GCN2_rpt2"/>
    <property type="match status" value="1"/>
</dbReference>
<dbReference type="InterPro" id="IPR041715">
    <property type="entry name" value="HisRS-like_core"/>
</dbReference>
<dbReference type="GO" id="GO:0005634">
    <property type="term" value="C:nucleus"/>
    <property type="evidence" value="ECO:0007669"/>
    <property type="project" value="TreeGrafter"/>
</dbReference>
<keyword evidence="6 11" id="KW-0067">ATP-binding</keyword>
<evidence type="ECO:0000313" key="17">
    <source>
        <dbReference type="Proteomes" id="UP000503462"/>
    </source>
</evidence>
<proteinExistence type="inferred from homology"/>
<comment type="catalytic activity">
    <reaction evidence="9">
        <text>L-seryl-[protein] + ATP = O-phospho-L-seryl-[protein] + ADP + H(+)</text>
        <dbReference type="Rhea" id="RHEA:17989"/>
        <dbReference type="Rhea" id="RHEA-COMP:9863"/>
        <dbReference type="Rhea" id="RHEA-COMP:11604"/>
        <dbReference type="ChEBI" id="CHEBI:15378"/>
        <dbReference type="ChEBI" id="CHEBI:29999"/>
        <dbReference type="ChEBI" id="CHEBI:30616"/>
        <dbReference type="ChEBI" id="CHEBI:83421"/>
        <dbReference type="ChEBI" id="CHEBI:456216"/>
        <dbReference type="EC" id="2.7.11.1"/>
    </reaction>
</comment>
<feature type="binding site" evidence="11">
    <location>
        <position position="569"/>
    </location>
    <ligand>
        <name>ATP</name>
        <dbReference type="ChEBI" id="CHEBI:30616"/>
    </ligand>
</feature>
<dbReference type="Pfam" id="PF12745">
    <property type="entry name" value="HGTP_anticodon2"/>
    <property type="match status" value="1"/>
</dbReference>
<dbReference type="Pfam" id="PF05773">
    <property type="entry name" value="RWD"/>
    <property type="match status" value="1"/>
</dbReference>
<dbReference type="SUPFAM" id="SSF54495">
    <property type="entry name" value="UBC-like"/>
    <property type="match status" value="1"/>
</dbReference>
<keyword evidence="5" id="KW-0418">Kinase</keyword>
<dbReference type="Gene3D" id="3.30.930.10">
    <property type="entry name" value="Bira Bifunctional Protein, Domain 2"/>
    <property type="match status" value="1"/>
</dbReference>
<dbReference type="CDD" id="cd23823">
    <property type="entry name" value="RWD_GCN2"/>
    <property type="match status" value="1"/>
</dbReference>
<reference evidence="16 17" key="1">
    <citation type="journal article" date="2016" name="Sci. Rep.">
        <title>Peltaster fructicola genome reveals evolution from an invasive phytopathogen to an ectophytic parasite.</title>
        <authorList>
            <person name="Xu C."/>
            <person name="Chen H."/>
            <person name="Gleason M.L."/>
            <person name="Xu J.R."/>
            <person name="Liu H."/>
            <person name="Zhang R."/>
            <person name="Sun G."/>
        </authorList>
    </citation>
    <scope>NUCLEOTIDE SEQUENCE [LARGE SCALE GENOMIC DNA]</scope>
    <source>
        <strain evidence="16 17">LNHT1506</strain>
    </source>
</reference>
<dbReference type="PIRSF" id="PIRSF000660">
    <property type="entry name" value="Ser/Thr_PK_GCN2"/>
    <property type="match status" value="1"/>
</dbReference>
<evidence type="ECO:0000256" key="5">
    <source>
        <dbReference type="ARBA" id="ARBA00022777"/>
    </source>
</evidence>
<evidence type="ECO:0000256" key="6">
    <source>
        <dbReference type="ARBA" id="ARBA00022840"/>
    </source>
</evidence>
<protein>
    <recommendedName>
        <fullName evidence="1">non-specific serine/threonine protein kinase</fullName>
        <ecNumber evidence="1">2.7.11.1</ecNumber>
    </recommendedName>
</protein>
<evidence type="ECO:0000256" key="12">
    <source>
        <dbReference type="PROSITE-ProRule" id="PRU10141"/>
    </source>
</evidence>
<sequence length="1536" mass="172225">MAPKTPGKKGNLNKNATKSVAPEVMAAAAIDYEAVQLDEIEALQAIFMEDYEEMKVESAWSRTSDRRFKLRISAFSDPDSAIDLSVRLTATYPKTLPLLEVSGLEHFHERTQKRIRNVLDKRPKQLLGEVMIHAIATEIQEILEDAVQARQQGTLPSLEDERASAEEVAITLAKQAEDAELRRQRAAQEEEQRTLDQMVEEELSRRDKRKASRPVVPTFDRAKSYHEEILQFDQPGQIHHGKEELTFSSVVLVSKDRATFVAKPLVNTASNAPLVAVRQYDYKSKDREDLVQLENVLEQVRKLRHSNIAPVYAFRIERVKETLSVTLCIELVTRGSLRDLLSLTGAVQLERARQWCVELLEALEECHRHGIVHGSISDKAILLQDTTPTSVKLTDIGYGALLQPQNQLPSRWQPSENNHKESKTSTKKADIWSLGVVILQMCLGQGVTSYSSPQSAIDKMDLSDSFEDLIERMCNTDSKKRPSAFDLLASEFLRTSAPILDEDSLRARPLASGLRSPHARRSRHNSSNAMEPASRYAQDFTEIGRLGKGGFGEVVKARNKLDGGIYAIKKISRAPQLDQILSEVMLLNRLNHPYVVRYFSTWVEETIQANGDETVSTTDDTLSGGPAIEFGYQSTGGLDFVSSSGYPQIEFGVDSEEEESADDDDDLQVANDDSAASSEVDDGRLRLKRSRSTTHKVQSTLYIQMEYCERRTMRDLVRKGVSEDDCWRYIRQITEGLAHVHSHSIIHRDLKPDNIFIDVAGNPKIGDFGLATTNQFQTTDRSKTFSGQTSVDMTMSVGTALYVAPEISSGTGSSYNEKVDMYSLGIIFFEMCEPFATAMERINALQQIRKKDNSLPSVFHATGGKAAQGRVISCLISHKPGDRPSSTELLRTGLLPVKIEDETIRQALSSLSDSRSPNHQKMMSALFAHDQPAENRVKALAWDAKDQSKFEEPMKIRLRAIAKDALTFVFRLHGAEECQREGLLPRSTYYTTPNVFQVLDASGNLLQLPYDLTFPLARKLARDRLSLRCTYTFGHVYRDLFSGGPPTMNEEVDFDIVGESSDNDHAYDDAELLKVLDDVSTDSALMIKTDNISFHLNHASILDTILDHSRVPRAQFSAVKECLSKLGFRQFNWTKIRSELRSPALGLPTAIVDDLEQFDFRDTPDRATSKLKDLLHGTGTSQDVKIESAINHLQDVLKHIGNLGFTRKIWIAPLSCFNAKFYSSGILFQMVHDRKTSRDVLAAGGRYDQLIQQCRASGTAQPIQSAVGASIGLDRLVGNMLKSVKSGHKAGFMKDTMSHESPAKRCDVLMSVGGGEAVRDAGLKLLSVLWSHHISAEFASDKQALTDEQQYAFVVTLRHEASTTVKVCGTTDDAVDSDVPIVSLVSHLQQELRELQGIKRKQQVPARHTSQTTIERKSNVQVLMSQHRSKKSNKYHIVEAAQQRWAQQLEQWKDAPILAIETRDDVVDLIRDTRLGDADSWRKALHAVPLNERQYLQQVQELLTSWRTQYLEGNQMREACLFNFRTGHGIYYDLGL</sequence>
<dbReference type="InterPro" id="IPR016135">
    <property type="entry name" value="UBQ-conjugating_enzyme/RWD"/>
</dbReference>
<feature type="binding site" evidence="12">
    <location>
        <position position="570"/>
    </location>
    <ligand>
        <name>ATP</name>
        <dbReference type="ChEBI" id="CHEBI:30616"/>
    </ligand>
</feature>
<gene>
    <name evidence="16" type="ORF">AMS68_004044</name>
</gene>
<evidence type="ECO:0000256" key="7">
    <source>
        <dbReference type="ARBA" id="ARBA00037982"/>
    </source>
</evidence>
<keyword evidence="3" id="KW-0808">Transferase</keyword>
<feature type="compositionally biased region" description="Basic and acidic residues" evidence="13">
    <location>
        <begin position="181"/>
        <end position="194"/>
    </location>
</feature>
<feature type="region of interest" description="Disordered" evidence="13">
    <location>
        <begin position="653"/>
        <end position="682"/>
    </location>
</feature>
<evidence type="ECO:0000313" key="16">
    <source>
        <dbReference type="EMBL" id="QIW98526.1"/>
    </source>
</evidence>
<dbReference type="FunFam" id="3.10.110.10:FF:000050">
    <property type="entry name" value="eIF-2-alpha kinase GCN2"/>
    <property type="match status" value="1"/>
</dbReference>
<dbReference type="InterPro" id="IPR008271">
    <property type="entry name" value="Ser/Thr_kinase_AS"/>
</dbReference>
<evidence type="ECO:0000256" key="2">
    <source>
        <dbReference type="ARBA" id="ARBA00022527"/>
    </source>
</evidence>
<dbReference type="PROSITE" id="PS50011">
    <property type="entry name" value="PROTEIN_KINASE_DOM"/>
    <property type="match status" value="2"/>
</dbReference>
<dbReference type="SUPFAM" id="SSF55681">
    <property type="entry name" value="Class II aaRS and biotin synthetases"/>
    <property type="match status" value="1"/>
</dbReference>
<feature type="domain" description="Protein kinase" evidence="14">
    <location>
        <begin position="540"/>
        <end position="895"/>
    </location>
</feature>
<feature type="domain" description="Protein kinase" evidence="14">
    <location>
        <begin position="247"/>
        <end position="493"/>
    </location>
</feature>
<accession>A0A6H0XUU0</accession>
<keyword evidence="17" id="KW-1185">Reference proteome</keyword>
<dbReference type="PANTHER" id="PTHR11042:SF136">
    <property type="entry name" value="EIF-2-ALPHA KINASE GCN2"/>
    <property type="match status" value="1"/>
</dbReference>
<dbReference type="GO" id="GO:0009893">
    <property type="term" value="P:positive regulation of metabolic process"/>
    <property type="evidence" value="ECO:0007669"/>
    <property type="project" value="UniProtKB-ARBA"/>
</dbReference>
<evidence type="ECO:0000256" key="3">
    <source>
        <dbReference type="ARBA" id="ARBA00022679"/>
    </source>
</evidence>
<evidence type="ECO:0000256" key="9">
    <source>
        <dbReference type="ARBA" id="ARBA00048679"/>
    </source>
</evidence>
<dbReference type="InterPro" id="IPR000719">
    <property type="entry name" value="Prot_kinase_dom"/>
</dbReference>
<feature type="binding site" evidence="11">
    <location>
        <begin position="546"/>
        <end position="554"/>
    </location>
    <ligand>
        <name>ATP</name>
        <dbReference type="ChEBI" id="CHEBI:30616"/>
    </ligand>
</feature>
<feature type="region of interest" description="Disordered" evidence="13">
    <location>
        <begin position="511"/>
        <end position="534"/>
    </location>
</feature>
<feature type="compositionally biased region" description="Acidic residues" evidence="13">
    <location>
        <begin position="653"/>
        <end position="667"/>
    </location>
</feature>
<evidence type="ECO:0000256" key="8">
    <source>
        <dbReference type="ARBA" id="ARBA00047899"/>
    </source>
</evidence>
<dbReference type="Proteomes" id="UP000503462">
    <property type="component" value="Chromosome 3"/>
</dbReference>
<feature type="region of interest" description="Disordered" evidence="13">
    <location>
        <begin position="181"/>
        <end position="214"/>
    </location>
</feature>
<evidence type="ECO:0000256" key="11">
    <source>
        <dbReference type="PIRSR" id="PIRSR000660-2"/>
    </source>
</evidence>
<dbReference type="InterPro" id="IPR017441">
    <property type="entry name" value="Protein_kinase_ATP_BS"/>
</dbReference>
<dbReference type="InterPro" id="IPR011009">
    <property type="entry name" value="Kinase-like_dom_sf"/>
</dbReference>
<keyword evidence="4 11" id="KW-0547">Nucleotide-binding</keyword>
<dbReference type="EC" id="2.7.11.1" evidence="1"/>
<dbReference type="OrthoDB" id="341578at2759"/>
<dbReference type="Pfam" id="PF13393">
    <property type="entry name" value="tRNA-synt_His"/>
    <property type="match status" value="1"/>
</dbReference>
<dbReference type="Gene3D" id="3.30.200.20">
    <property type="entry name" value="Phosphorylase Kinase, domain 1"/>
    <property type="match status" value="1"/>
</dbReference>
<dbReference type="GO" id="GO:0005524">
    <property type="term" value="F:ATP binding"/>
    <property type="evidence" value="ECO:0007669"/>
    <property type="project" value="UniProtKB-UniRule"/>
</dbReference>
<name>A0A6H0XUU0_9PEZI</name>
<dbReference type="GO" id="GO:0004694">
    <property type="term" value="F:eukaryotic translation initiation factor 2alpha kinase activity"/>
    <property type="evidence" value="ECO:0007669"/>
    <property type="project" value="InterPro"/>
</dbReference>
<dbReference type="CDD" id="cd14012">
    <property type="entry name" value="PK_eIF2AK_GCN2_rpt1"/>
    <property type="match status" value="1"/>
</dbReference>
<dbReference type="PANTHER" id="PTHR11042">
    <property type="entry name" value="EUKARYOTIC TRANSLATION INITIATION FACTOR 2-ALPHA KINASE EIF2-ALPHA KINASE -RELATED"/>
    <property type="match status" value="1"/>
</dbReference>
<dbReference type="SUPFAM" id="SSF56112">
    <property type="entry name" value="Protein kinase-like (PK-like)"/>
    <property type="match status" value="2"/>
</dbReference>
<comment type="similarity">
    <text evidence="7">Belongs to the protein kinase superfamily. Ser/Thr protein kinase family. GCN2 subfamily.</text>
</comment>
<evidence type="ECO:0000256" key="10">
    <source>
        <dbReference type="PIRSR" id="PIRSR000660-1"/>
    </source>
</evidence>
<feature type="active site" description="Proton acceptor" evidence="10">
    <location>
        <position position="749"/>
    </location>
</feature>
<dbReference type="Pfam" id="PF00069">
    <property type="entry name" value="Pkinase"/>
    <property type="match status" value="3"/>
</dbReference>
<evidence type="ECO:0000256" key="13">
    <source>
        <dbReference type="SAM" id="MobiDB-lite"/>
    </source>
</evidence>
<dbReference type="PROSITE" id="PS50908">
    <property type="entry name" value="RWD"/>
    <property type="match status" value="1"/>
</dbReference>
<organism evidence="16 17">
    <name type="scientific">Peltaster fructicola</name>
    <dbReference type="NCBI Taxonomy" id="286661"/>
    <lineage>
        <taxon>Eukaryota</taxon>
        <taxon>Fungi</taxon>
        <taxon>Dikarya</taxon>
        <taxon>Ascomycota</taxon>
        <taxon>Pezizomycotina</taxon>
        <taxon>Dothideomycetes</taxon>
        <taxon>Dothideomycetes incertae sedis</taxon>
        <taxon>Peltaster</taxon>
    </lineage>
</organism>
<evidence type="ECO:0000259" key="15">
    <source>
        <dbReference type="PROSITE" id="PS50908"/>
    </source>
</evidence>
<comment type="catalytic activity">
    <reaction evidence="8">
        <text>L-threonyl-[protein] + ATP = O-phospho-L-threonyl-[protein] + ADP + H(+)</text>
        <dbReference type="Rhea" id="RHEA:46608"/>
        <dbReference type="Rhea" id="RHEA-COMP:11060"/>
        <dbReference type="Rhea" id="RHEA-COMP:11605"/>
        <dbReference type="ChEBI" id="CHEBI:15378"/>
        <dbReference type="ChEBI" id="CHEBI:30013"/>
        <dbReference type="ChEBI" id="CHEBI:30616"/>
        <dbReference type="ChEBI" id="CHEBI:61977"/>
        <dbReference type="ChEBI" id="CHEBI:456216"/>
        <dbReference type="EC" id="2.7.11.1"/>
    </reaction>
</comment>
<dbReference type="SMART" id="SM00220">
    <property type="entry name" value="S_TKc"/>
    <property type="match status" value="2"/>
</dbReference>
<evidence type="ECO:0000259" key="14">
    <source>
        <dbReference type="PROSITE" id="PS50011"/>
    </source>
</evidence>
<evidence type="ECO:0000256" key="1">
    <source>
        <dbReference type="ARBA" id="ARBA00012513"/>
    </source>
</evidence>
<dbReference type="InterPro" id="IPR024435">
    <property type="entry name" value="HisRS-related_dom"/>
</dbReference>
<dbReference type="PROSITE" id="PS00107">
    <property type="entry name" value="PROTEIN_KINASE_ATP"/>
    <property type="match status" value="1"/>
</dbReference>
<dbReference type="SMART" id="SM00591">
    <property type="entry name" value="RWD"/>
    <property type="match status" value="1"/>
</dbReference>
<dbReference type="Gene3D" id="3.10.110.10">
    <property type="entry name" value="Ubiquitin Conjugating Enzyme"/>
    <property type="match status" value="1"/>
</dbReference>
<dbReference type="InterPro" id="IPR006575">
    <property type="entry name" value="RWD_dom"/>
</dbReference>
<feature type="domain" description="RWD" evidence="15">
    <location>
        <begin position="38"/>
        <end position="146"/>
    </location>
</feature>
<dbReference type="PROSITE" id="PS00108">
    <property type="entry name" value="PROTEIN_KINASE_ST"/>
    <property type="match status" value="1"/>
</dbReference>
<dbReference type="InterPro" id="IPR016255">
    <property type="entry name" value="Gcn2"/>
</dbReference>
<dbReference type="GO" id="GO:0000077">
    <property type="term" value="P:DNA damage checkpoint signaling"/>
    <property type="evidence" value="ECO:0007669"/>
    <property type="project" value="InterPro"/>
</dbReference>
<keyword evidence="2" id="KW-0723">Serine/threonine-protein kinase</keyword>
<dbReference type="EMBL" id="CP051141">
    <property type="protein sequence ID" value="QIW98526.1"/>
    <property type="molecule type" value="Genomic_DNA"/>
</dbReference>